<dbReference type="PROSITE" id="PS50280">
    <property type="entry name" value="SET"/>
    <property type="match status" value="1"/>
</dbReference>
<dbReference type="FunFam" id="3.30.160.60:FF:000097">
    <property type="entry name" value="Zinc finger protein"/>
    <property type="match status" value="2"/>
</dbReference>
<evidence type="ECO:0000256" key="1">
    <source>
        <dbReference type="ARBA" id="ARBA00003767"/>
    </source>
</evidence>
<dbReference type="InterPro" id="IPR013087">
    <property type="entry name" value="Znf_C2H2_type"/>
</dbReference>
<feature type="domain" description="KRAB-related" evidence="19">
    <location>
        <begin position="7"/>
        <end position="71"/>
    </location>
</feature>
<dbReference type="PANTHER" id="PTHR16515:SF66">
    <property type="entry name" value="C2H2-TYPE DOMAIN-CONTAINING PROTEIN"/>
    <property type="match status" value="1"/>
</dbReference>
<evidence type="ECO:0000259" key="17">
    <source>
        <dbReference type="PROSITE" id="PS50157"/>
    </source>
</evidence>
<gene>
    <name evidence="21" type="primary">LOC113214838</name>
</gene>
<dbReference type="FunFam" id="3.30.160.60:FF:001498">
    <property type="entry name" value="Zinc finger protein 404"/>
    <property type="match status" value="1"/>
</dbReference>
<dbReference type="FunFam" id="3.30.160.60:FF:000130">
    <property type="entry name" value="Spalt-like transcription factor 4"/>
    <property type="match status" value="1"/>
</dbReference>
<dbReference type="GO" id="GO:0042054">
    <property type="term" value="F:histone methyltransferase activity"/>
    <property type="evidence" value="ECO:0007669"/>
    <property type="project" value="InterPro"/>
</dbReference>
<dbReference type="Gene3D" id="3.30.160.60">
    <property type="entry name" value="Classic Zinc Finger"/>
    <property type="match status" value="5"/>
</dbReference>
<dbReference type="GO" id="GO:0008270">
    <property type="term" value="F:zinc ion binding"/>
    <property type="evidence" value="ECO:0007669"/>
    <property type="project" value="UniProtKB-KW"/>
</dbReference>
<reference evidence="21" key="1">
    <citation type="submission" date="2025-08" db="UniProtKB">
        <authorList>
            <consortium name="RefSeq"/>
        </authorList>
    </citation>
    <scope>IDENTIFICATION</scope>
    <source>
        <tissue evidence="21">Whole organism</tissue>
    </source>
</reference>
<dbReference type="KEGG" id="foc:113214838"/>
<evidence type="ECO:0000256" key="5">
    <source>
        <dbReference type="ARBA" id="ARBA00022679"/>
    </source>
</evidence>
<evidence type="ECO:0000256" key="10">
    <source>
        <dbReference type="ARBA" id="ARBA00022833"/>
    </source>
</evidence>
<dbReference type="InterPro" id="IPR001214">
    <property type="entry name" value="SET_dom"/>
</dbReference>
<keyword evidence="9 15" id="KW-0863">Zinc-finger</keyword>
<dbReference type="Gene3D" id="2.170.270.10">
    <property type="entry name" value="SET domain"/>
    <property type="match status" value="1"/>
</dbReference>
<evidence type="ECO:0000313" key="21">
    <source>
        <dbReference type="RefSeq" id="XP_052125185.1"/>
    </source>
</evidence>
<dbReference type="PANTHER" id="PTHR16515">
    <property type="entry name" value="PR DOMAIN ZINC FINGER PROTEIN"/>
    <property type="match status" value="1"/>
</dbReference>
<dbReference type="AlphaFoldDB" id="A0A9C6U2W8"/>
<comment type="similarity">
    <text evidence="3">Belongs to the krueppel C2H2-type zinc-finger protein family.</text>
</comment>
<dbReference type="GO" id="GO:0005634">
    <property type="term" value="C:nucleus"/>
    <property type="evidence" value="ECO:0007669"/>
    <property type="project" value="UniProtKB-SubCell"/>
</dbReference>
<feature type="compositionally biased region" description="Low complexity" evidence="16">
    <location>
        <begin position="353"/>
        <end position="371"/>
    </location>
</feature>
<comment type="function">
    <text evidence="1">May be involved in transcriptional regulation.</text>
</comment>
<evidence type="ECO:0000256" key="3">
    <source>
        <dbReference type="ARBA" id="ARBA00006991"/>
    </source>
</evidence>
<dbReference type="InterPro" id="IPR003655">
    <property type="entry name" value="aKRAB"/>
</dbReference>
<protein>
    <submittedName>
        <fullName evidence="21">Histone-lysine N-methyltransferase PRDM9-like</fullName>
    </submittedName>
</protein>
<dbReference type="RefSeq" id="XP_052125185.1">
    <property type="nucleotide sequence ID" value="XM_052269225.1"/>
</dbReference>
<dbReference type="CDD" id="cd19193">
    <property type="entry name" value="PR-SET_PRDM7_9"/>
    <property type="match status" value="1"/>
</dbReference>
<feature type="domain" description="C2H2-type" evidence="17">
    <location>
        <begin position="438"/>
        <end position="465"/>
    </location>
</feature>
<evidence type="ECO:0000259" key="19">
    <source>
        <dbReference type="PROSITE" id="PS50806"/>
    </source>
</evidence>
<dbReference type="SUPFAM" id="SSF57667">
    <property type="entry name" value="beta-beta-alpha zinc fingers"/>
    <property type="match status" value="3"/>
</dbReference>
<dbReference type="PROSITE" id="PS00028">
    <property type="entry name" value="ZINC_FINGER_C2H2_1"/>
    <property type="match status" value="5"/>
</dbReference>
<evidence type="ECO:0000256" key="4">
    <source>
        <dbReference type="ARBA" id="ARBA00022603"/>
    </source>
</evidence>
<dbReference type="PROSITE" id="PS50157">
    <property type="entry name" value="ZINC_FINGER_C2H2_2"/>
    <property type="match status" value="5"/>
</dbReference>
<dbReference type="OrthoDB" id="8187426at2759"/>
<dbReference type="SMART" id="SM00317">
    <property type="entry name" value="SET"/>
    <property type="match status" value="1"/>
</dbReference>
<comment type="subcellular location">
    <subcellularLocation>
        <location evidence="2">Nucleus</location>
    </subcellularLocation>
</comment>
<keyword evidence="5" id="KW-0808">Transferase</keyword>
<dbReference type="InterPro" id="IPR046341">
    <property type="entry name" value="SET_dom_sf"/>
</dbReference>
<dbReference type="InterPro" id="IPR044417">
    <property type="entry name" value="PRDM7_9_PR-SET"/>
</dbReference>
<evidence type="ECO:0000256" key="7">
    <source>
        <dbReference type="ARBA" id="ARBA00022723"/>
    </source>
</evidence>
<dbReference type="GeneID" id="113214838"/>
<sequence length="521" mass="57937">MESSSSSDESEYDDIQEFFPASEWREMSSYEKGSYRNAKRNFSAMQQAGLTPKVPHWMQRNFKVVKKPAAKRVKSVEEDEDFDEKDLEWSPRKENQTGTFCDDCGREWEGDCPEHGPLQVIPDSEVTIHISDCGGSECLFPSISAAFLTISPPFLPLLLQVAVNDPERALRSLPSCLAVHDSKIQGAGQGVWAKQAISRRVRFGPYEGDITKKKETGYGWEIRREGKTVHCVDALDPAHSNWMRFVNCARNKGEENLHPYQYHGKLYYRTVCDIPANTELLVWYGDSYGKELGIDPKDYREPASDARAFTGTFPCEQQCGICFVSPLLLAQHRRSGRCQAEINRRRACGAPGAEAPGAAGASTGAAAAGSGEDQRRTQGKHSCGVCGAAFGDSSKLERHMRIHTGEKPFTCTTCGTAFNDQTNLQRHMRIVHTMEKLFSCATCGAAFNLKGSLQRHMHTHTGERPFSCATCGAAFNRSNILKDHMRTHTGEKPFSCTTCGSAFTRSGNLKGHMRTQHREQP</sequence>
<feature type="domain" description="C2H2-type" evidence="17">
    <location>
        <begin position="494"/>
        <end position="521"/>
    </location>
</feature>
<evidence type="ECO:0000313" key="20">
    <source>
        <dbReference type="Proteomes" id="UP000504606"/>
    </source>
</evidence>
<keyword evidence="20" id="KW-1185">Reference proteome</keyword>
<feature type="domain" description="C2H2-type" evidence="17">
    <location>
        <begin position="409"/>
        <end position="437"/>
    </location>
</feature>
<dbReference type="GO" id="GO:0032259">
    <property type="term" value="P:methylation"/>
    <property type="evidence" value="ECO:0007669"/>
    <property type="project" value="UniProtKB-KW"/>
</dbReference>
<feature type="domain" description="C2H2-type" evidence="17">
    <location>
        <begin position="466"/>
        <end position="493"/>
    </location>
</feature>
<keyword evidence="8" id="KW-0677">Repeat</keyword>
<evidence type="ECO:0000256" key="16">
    <source>
        <dbReference type="SAM" id="MobiDB-lite"/>
    </source>
</evidence>
<dbReference type="Pfam" id="PF21549">
    <property type="entry name" value="PRDM2_PR"/>
    <property type="match status" value="1"/>
</dbReference>
<keyword evidence="10" id="KW-0862">Zinc</keyword>
<evidence type="ECO:0000256" key="13">
    <source>
        <dbReference type="ARBA" id="ARBA00023163"/>
    </source>
</evidence>
<keyword evidence="13" id="KW-0804">Transcription</keyword>
<dbReference type="Proteomes" id="UP000504606">
    <property type="component" value="Unplaced"/>
</dbReference>
<evidence type="ECO:0000259" key="18">
    <source>
        <dbReference type="PROSITE" id="PS50280"/>
    </source>
</evidence>
<organism evidence="20 21">
    <name type="scientific">Frankliniella occidentalis</name>
    <name type="common">Western flower thrips</name>
    <name type="synonym">Euthrips occidentalis</name>
    <dbReference type="NCBI Taxonomy" id="133901"/>
    <lineage>
        <taxon>Eukaryota</taxon>
        <taxon>Metazoa</taxon>
        <taxon>Ecdysozoa</taxon>
        <taxon>Arthropoda</taxon>
        <taxon>Hexapoda</taxon>
        <taxon>Insecta</taxon>
        <taxon>Pterygota</taxon>
        <taxon>Neoptera</taxon>
        <taxon>Paraneoptera</taxon>
        <taxon>Thysanoptera</taxon>
        <taxon>Terebrantia</taxon>
        <taxon>Thripoidea</taxon>
        <taxon>Thripidae</taxon>
        <taxon>Frankliniella</taxon>
    </lineage>
</organism>
<dbReference type="GO" id="GO:0008757">
    <property type="term" value="F:S-adenosylmethionine-dependent methyltransferase activity"/>
    <property type="evidence" value="ECO:0007669"/>
    <property type="project" value="UniProtKB-ARBA"/>
</dbReference>
<feature type="domain" description="SET" evidence="18">
    <location>
        <begin position="175"/>
        <end position="285"/>
    </location>
</feature>
<keyword evidence="7" id="KW-0479">Metal-binding</keyword>
<feature type="region of interest" description="Disordered" evidence="16">
    <location>
        <begin position="353"/>
        <end position="380"/>
    </location>
</feature>
<evidence type="ECO:0000256" key="14">
    <source>
        <dbReference type="ARBA" id="ARBA00023242"/>
    </source>
</evidence>
<keyword evidence="6" id="KW-0949">S-adenosyl-L-methionine</keyword>
<dbReference type="SUPFAM" id="SSF82199">
    <property type="entry name" value="SET domain"/>
    <property type="match status" value="1"/>
</dbReference>
<proteinExistence type="inferred from homology"/>
<dbReference type="InterPro" id="IPR050331">
    <property type="entry name" value="Zinc_finger"/>
</dbReference>
<name>A0A9C6U2W8_FRAOC</name>
<feature type="domain" description="C2H2-type" evidence="17">
    <location>
        <begin position="381"/>
        <end position="408"/>
    </location>
</feature>
<keyword evidence="12" id="KW-0238">DNA-binding</keyword>
<dbReference type="SMART" id="SM00355">
    <property type="entry name" value="ZnF_C2H2"/>
    <property type="match status" value="6"/>
</dbReference>
<dbReference type="Pfam" id="PF00096">
    <property type="entry name" value="zf-C2H2"/>
    <property type="match status" value="5"/>
</dbReference>
<evidence type="ECO:0000256" key="12">
    <source>
        <dbReference type="ARBA" id="ARBA00023125"/>
    </source>
</evidence>
<evidence type="ECO:0000256" key="11">
    <source>
        <dbReference type="ARBA" id="ARBA00023015"/>
    </source>
</evidence>
<dbReference type="GO" id="GO:0008170">
    <property type="term" value="F:N-methyltransferase activity"/>
    <property type="evidence" value="ECO:0007669"/>
    <property type="project" value="UniProtKB-ARBA"/>
</dbReference>
<evidence type="ECO:0000256" key="15">
    <source>
        <dbReference type="PROSITE-ProRule" id="PRU00042"/>
    </source>
</evidence>
<dbReference type="InterPro" id="IPR036236">
    <property type="entry name" value="Znf_C2H2_sf"/>
</dbReference>
<accession>A0A9C6U2W8</accession>
<evidence type="ECO:0000256" key="6">
    <source>
        <dbReference type="ARBA" id="ARBA00022691"/>
    </source>
</evidence>
<dbReference type="GO" id="GO:0003677">
    <property type="term" value="F:DNA binding"/>
    <property type="evidence" value="ECO:0007669"/>
    <property type="project" value="UniProtKB-KW"/>
</dbReference>
<dbReference type="PROSITE" id="PS50806">
    <property type="entry name" value="KRAB_RELATED"/>
    <property type="match status" value="1"/>
</dbReference>
<dbReference type="FunFam" id="3.30.160.60:FF:000770">
    <property type="entry name" value="zinc finger protein 16"/>
    <property type="match status" value="1"/>
</dbReference>
<dbReference type="GO" id="GO:0006355">
    <property type="term" value="P:regulation of DNA-templated transcription"/>
    <property type="evidence" value="ECO:0007669"/>
    <property type="project" value="InterPro"/>
</dbReference>
<evidence type="ECO:0000256" key="9">
    <source>
        <dbReference type="ARBA" id="ARBA00022771"/>
    </source>
</evidence>
<evidence type="ECO:0000256" key="2">
    <source>
        <dbReference type="ARBA" id="ARBA00004123"/>
    </source>
</evidence>
<keyword evidence="14" id="KW-0539">Nucleus</keyword>
<evidence type="ECO:0000256" key="8">
    <source>
        <dbReference type="ARBA" id="ARBA00022737"/>
    </source>
</evidence>
<keyword evidence="11" id="KW-0805">Transcription regulation</keyword>
<keyword evidence="4" id="KW-0489">Methyltransferase</keyword>